<keyword evidence="3" id="KW-1185">Reference proteome</keyword>
<evidence type="ECO:0000256" key="1">
    <source>
        <dbReference type="SAM" id="MobiDB-lite"/>
    </source>
</evidence>
<feature type="region of interest" description="Disordered" evidence="1">
    <location>
        <begin position="1"/>
        <end position="117"/>
    </location>
</feature>
<reference evidence="2 3" key="1">
    <citation type="submission" date="2024-04" db="EMBL/GenBank/DDBJ databases">
        <authorList>
            <person name="Fracassetti M."/>
        </authorList>
    </citation>
    <scope>NUCLEOTIDE SEQUENCE [LARGE SCALE GENOMIC DNA]</scope>
</reference>
<evidence type="ECO:0000313" key="2">
    <source>
        <dbReference type="EMBL" id="CAL1390498.1"/>
    </source>
</evidence>
<organism evidence="2 3">
    <name type="scientific">Linum trigynum</name>
    <dbReference type="NCBI Taxonomy" id="586398"/>
    <lineage>
        <taxon>Eukaryota</taxon>
        <taxon>Viridiplantae</taxon>
        <taxon>Streptophyta</taxon>
        <taxon>Embryophyta</taxon>
        <taxon>Tracheophyta</taxon>
        <taxon>Spermatophyta</taxon>
        <taxon>Magnoliopsida</taxon>
        <taxon>eudicotyledons</taxon>
        <taxon>Gunneridae</taxon>
        <taxon>Pentapetalae</taxon>
        <taxon>rosids</taxon>
        <taxon>fabids</taxon>
        <taxon>Malpighiales</taxon>
        <taxon>Linaceae</taxon>
        <taxon>Linum</taxon>
    </lineage>
</organism>
<name>A0AAV2EWT2_9ROSI</name>
<dbReference type="AlphaFoldDB" id="A0AAV2EWT2"/>
<dbReference type="EMBL" id="OZ034818">
    <property type="protein sequence ID" value="CAL1390498.1"/>
    <property type="molecule type" value="Genomic_DNA"/>
</dbReference>
<protein>
    <submittedName>
        <fullName evidence="2">Uncharacterized protein</fullName>
    </submittedName>
</protein>
<accession>A0AAV2EWT2</accession>
<feature type="compositionally biased region" description="Gly residues" evidence="1">
    <location>
        <begin position="69"/>
        <end position="93"/>
    </location>
</feature>
<sequence length="224" mass="24158">MARTKKRVPKCDRKPLVDPPLSEDCPVAKDGLPPIDNVGDDDGERAVKTGNGVASKVRGNDASDTPPGKMGGKAVGKGNGKGVGKDVGVGAGKGVEKGVGKGKEAAEPGKKANETQHRLHTSSLLSVVEFWKQDEAYTEECEKELQKAGFDGLLEIPMSDTNKFLLSTMIEHYDPTSGCFIFWVGEKKKVLTLEDEDVARAYELRPSSRGGRSIYRKNVWINAS</sequence>
<dbReference type="Proteomes" id="UP001497516">
    <property type="component" value="Chromosome 5"/>
</dbReference>
<feature type="compositionally biased region" description="Basic and acidic residues" evidence="1">
    <location>
        <begin position="94"/>
        <end position="117"/>
    </location>
</feature>
<proteinExistence type="predicted"/>
<evidence type="ECO:0000313" key="3">
    <source>
        <dbReference type="Proteomes" id="UP001497516"/>
    </source>
</evidence>
<gene>
    <name evidence="2" type="ORF">LTRI10_LOCUS31279</name>
</gene>